<dbReference type="AlphaFoldDB" id="A0A0A9HKQ0"/>
<dbReference type="EMBL" id="GBRH01162460">
    <property type="protein sequence ID" value="JAE35436.1"/>
    <property type="molecule type" value="Transcribed_RNA"/>
</dbReference>
<sequence>MRWLAAGMSGTTDGKKASPWHQMLSRTCWRVRNGRSDRPRHVISTSDSSSSPSLLTRYLINNRTVTLPSLIRK</sequence>
<reference evidence="1" key="1">
    <citation type="submission" date="2014-09" db="EMBL/GenBank/DDBJ databases">
        <authorList>
            <person name="Magalhaes I.L.F."/>
            <person name="Oliveira U."/>
            <person name="Santos F.R."/>
            <person name="Vidigal T.H.D.A."/>
            <person name="Brescovit A.D."/>
            <person name="Santos A.J."/>
        </authorList>
    </citation>
    <scope>NUCLEOTIDE SEQUENCE</scope>
    <source>
        <tissue evidence="1">Shoot tissue taken approximately 20 cm above the soil surface</tissue>
    </source>
</reference>
<reference evidence="1" key="2">
    <citation type="journal article" date="2015" name="Data Brief">
        <title>Shoot transcriptome of the giant reed, Arundo donax.</title>
        <authorList>
            <person name="Barrero R.A."/>
            <person name="Guerrero F.D."/>
            <person name="Moolhuijzen P."/>
            <person name="Goolsby J.A."/>
            <person name="Tidwell J."/>
            <person name="Bellgard S.E."/>
            <person name="Bellgard M.I."/>
        </authorList>
    </citation>
    <scope>NUCLEOTIDE SEQUENCE</scope>
    <source>
        <tissue evidence="1">Shoot tissue taken approximately 20 cm above the soil surface</tissue>
    </source>
</reference>
<protein>
    <submittedName>
        <fullName evidence="1">Uncharacterized protein</fullName>
    </submittedName>
</protein>
<evidence type="ECO:0000313" key="1">
    <source>
        <dbReference type="EMBL" id="JAE35436.1"/>
    </source>
</evidence>
<organism evidence="1">
    <name type="scientific">Arundo donax</name>
    <name type="common">Giant reed</name>
    <name type="synonym">Donax arundinaceus</name>
    <dbReference type="NCBI Taxonomy" id="35708"/>
    <lineage>
        <taxon>Eukaryota</taxon>
        <taxon>Viridiplantae</taxon>
        <taxon>Streptophyta</taxon>
        <taxon>Embryophyta</taxon>
        <taxon>Tracheophyta</taxon>
        <taxon>Spermatophyta</taxon>
        <taxon>Magnoliopsida</taxon>
        <taxon>Liliopsida</taxon>
        <taxon>Poales</taxon>
        <taxon>Poaceae</taxon>
        <taxon>PACMAD clade</taxon>
        <taxon>Arundinoideae</taxon>
        <taxon>Arundineae</taxon>
        <taxon>Arundo</taxon>
    </lineage>
</organism>
<name>A0A0A9HKQ0_ARUDO</name>
<proteinExistence type="predicted"/>
<accession>A0A0A9HKQ0</accession>